<name>A0A2I1HB19_9GLOM</name>
<dbReference type="InterPro" id="IPR058524">
    <property type="entry name" value="DUF8211"/>
</dbReference>
<proteinExistence type="predicted"/>
<dbReference type="Pfam" id="PF26638">
    <property type="entry name" value="DUF8211"/>
    <property type="match status" value="1"/>
</dbReference>
<organism evidence="2 3">
    <name type="scientific">Rhizophagus irregularis</name>
    <dbReference type="NCBI Taxonomy" id="588596"/>
    <lineage>
        <taxon>Eukaryota</taxon>
        <taxon>Fungi</taxon>
        <taxon>Fungi incertae sedis</taxon>
        <taxon>Mucoromycota</taxon>
        <taxon>Glomeromycotina</taxon>
        <taxon>Glomeromycetes</taxon>
        <taxon>Glomerales</taxon>
        <taxon>Glomeraceae</taxon>
        <taxon>Rhizophagus</taxon>
    </lineage>
</organism>
<evidence type="ECO:0000313" key="2">
    <source>
        <dbReference type="EMBL" id="PKY56067.1"/>
    </source>
</evidence>
<protein>
    <recommendedName>
        <fullName evidence="1">DUF8211 domain-containing protein</fullName>
    </recommendedName>
</protein>
<keyword evidence="3" id="KW-1185">Reference proteome</keyword>
<dbReference type="Proteomes" id="UP000234323">
    <property type="component" value="Unassembled WGS sequence"/>
</dbReference>
<evidence type="ECO:0000259" key="1">
    <source>
        <dbReference type="Pfam" id="PF26638"/>
    </source>
</evidence>
<dbReference type="AlphaFoldDB" id="A0A2I1HB19"/>
<feature type="domain" description="DUF8211" evidence="1">
    <location>
        <begin position="42"/>
        <end position="103"/>
    </location>
</feature>
<evidence type="ECO:0000313" key="3">
    <source>
        <dbReference type="Proteomes" id="UP000234323"/>
    </source>
</evidence>
<gene>
    <name evidence="2" type="ORF">RhiirA4_476077</name>
</gene>
<dbReference type="EMBL" id="LLXI01002053">
    <property type="protein sequence ID" value="PKY56067.1"/>
    <property type="molecule type" value="Genomic_DNA"/>
</dbReference>
<reference evidence="2 3" key="1">
    <citation type="submission" date="2015-10" db="EMBL/GenBank/DDBJ databases">
        <title>Genome analyses suggest a sexual origin of heterokaryosis in a supposedly ancient asexual fungus.</title>
        <authorList>
            <person name="Ropars J."/>
            <person name="Sedzielewska K."/>
            <person name="Noel J."/>
            <person name="Charron P."/>
            <person name="Farinelli L."/>
            <person name="Marton T."/>
            <person name="Kruger M."/>
            <person name="Pelin A."/>
            <person name="Brachmann A."/>
            <person name="Corradi N."/>
        </authorList>
    </citation>
    <scope>NUCLEOTIDE SEQUENCE [LARGE SCALE GENOMIC DNA]</scope>
    <source>
        <strain evidence="2 3">A4</strain>
    </source>
</reference>
<sequence>MSKHRRACVTHQQQFFRDMVHHKSKDPTLNSDGVNNNSKAFHANLIYNRWKNNTKKSVFSNRLGISYQESIHARDVKSVLEYGKAGNSIFTSMQTGFQNKRAKHTRP</sequence>
<accession>A0A2I1HB19</accession>
<comment type="caution">
    <text evidence="2">The sequence shown here is derived from an EMBL/GenBank/DDBJ whole genome shotgun (WGS) entry which is preliminary data.</text>
</comment>